<dbReference type="CDD" id="cd06170">
    <property type="entry name" value="LuxR_C_like"/>
    <property type="match status" value="1"/>
</dbReference>
<evidence type="ECO:0000259" key="3">
    <source>
        <dbReference type="PROSITE" id="PS50043"/>
    </source>
</evidence>
<dbReference type="InterPro" id="IPR016032">
    <property type="entry name" value="Sig_transdc_resp-reg_C-effctor"/>
</dbReference>
<keyword evidence="1" id="KW-0238">DNA-binding</keyword>
<dbReference type="GO" id="GO:0006355">
    <property type="term" value="P:regulation of DNA-templated transcription"/>
    <property type="evidence" value="ECO:0007669"/>
    <property type="project" value="InterPro"/>
</dbReference>
<name>A0A495XW54_9MICO</name>
<dbReference type="SUPFAM" id="SSF46894">
    <property type="entry name" value="C-terminal effector domain of the bipartite response regulators"/>
    <property type="match status" value="1"/>
</dbReference>
<dbReference type="GO" id="GO:0000160">
    <property type="term" value="P:phosphorelay signal transduction system"/>
    <property type="evidence" value="ECO:0007669"/>
    <property type="project" value="InterPro"/>
</dbReference>
<proteinExistence type="predicted"/>
<comment type="caution">
    <text evidence="5">The sequence shown here is derived from an EMBL/GenBank/DDBJ whole genome shotgun (WGS) entry which is preliminary data.</text>
</comment>
<dbReference type="InterPro" id="IPR001789">
    <property type="entry name" value="Sig_transdc_resp-reg_receiver"/>
</dbReference>
<dbReference type="Pfam" id="PF00196">
    <property type="entry name" value="GerE"/>
    <property type="match status" value="1"/>
</dbReference>
<sequence length="221" mass="24082">MSDADRRPLRVALVDDYEIVVQGLARMFASYRDRVRLVELDVEAPVGEPVDVALVDTFGQDRTDDIALQKIVANGLAETVVVYGWSDEDDFIERSLAAGAAGYLAKSLPAGQLVAGLERAYRERGVVVRPEAGTGIADPGDWPGRDEGLTPRESEVVALITLGRSNQEVAAATFLSINSVKSYIRTAYRKMGVQTRSQAVLWGLNHGFGPERPHRADADRT</sequence>
<dbReference type="EMBL" id="RBXT01000001">
    <property type="protein sequence ID" value="RKT78800.1"/>
    <property type="molecule type" value="Genomic_DNA"/>
</dbReference>
<feature type="modified residue" description="4-aspartylphosphate" evidence="2">
    <location>
        <position position="56"/>
    </location>
</feature>
<keyword evidence="6" id="KW-1185">Reference proteome</keyword>
<gene>
    <name evidence="5" type="ORF">DFJ68_2253</name>
</gene>
<dbReference type="InterPro" id="IPR036388">
    <property type="entry name" value="WH-like_DNA-bd_sf"/>
</dbReference>
<feature type="domain" description="Response regulatory" evidence="4">
    <location>
        <begin position="10"/>
        <end position="121"/>
    </location>
</feature>
<dbReference type="SMART" id="SM00421">
    <property type="entry name" value="HTH_LUXR"/>
    <property type="match status" value="1"/>
</dbReference>
<dbReference type="PANTHER" id="PTHR43214:SF43">
    <property type="entry name" value="TWO-COMPONENT RESPONSE REGULATOR"/>
    <property type="match status" value="1"/>
</dbReference>
<evidence type="ECO:0000259" key="4">
    <source>
        <dbReference type="PROSITE" id="PS50110"/>
    </source>
</evidence>
<dbReference type="PANTHER" id="PTHR43214">
    <property type="entry name" value="TWO-COMPONENT RESPONSE REGULATOR"/>
    <property type="match status" value="1"/>
</dbReference>
<evidence type="ECO:0000313" key="5">
    <source>
        <dbReference type="EMBL" id="RKT78800.1"/>
    </source>
</evidence>
<dbReference type="RefSeq" id="WP_245963599.1">
    <property type="nucleotide sequence ID" value="NZ_RBXT01000001.1"/>
</dbReference>
<dbReference type="InterPro" id="IPR000792">
    <property type="entry name" value="Tscrpt_reg_LuxR_C"/>
</dbReference>
<dbReference type="GO" id="GO:0003677">
    <property type="term" value="F:DNA binding"/>
    <property type="evidence" value="ECO:0007669"/>
    <property type="project" value="UniProtKB-KW"/>
</dbReference>
<dbReference type="SUPFAM" id="SSF52172">
    <property type="entry name" value="CheY-like"/>
    <property type="match status" value="1"/>
</dbReference>
<dbReference type="Gene3D" id="1.10.10.10">
    <property type="entry name" value="Winged helix-like DNA-binding domain superfamily/Winged helix DNA-binding domain"/>
    <property type="match status" value="1"/>
</dbReference>
<evidence type="ECO:0000256" key="1">
    <source>
        <dbReference type="ARBA" id="ARBA00023125"/>
    </source>
</evidence>
<dbReference type="PROSITE" id="PS50110">
    <property type="entry name" value="RESPONSE_REGULATORY"/>
    <property type="match status" value="1"/>
</dbReference>
<dbReference type="Proteomes" id="UP000278440">
    <property type="component" value="Unassembled WGS sequence"/>
</dbReference>
<dbReference type="Gene3D" id="3.40.50.2300">
    <property type="match status" value="1"/>
</dbReference>
<evidence type="ECO:0000313" key="6">
    <source>
        <dbReference type="Proteomes" id="UP000278440"/>
    </source>
</evidence>
<dbReference type="PROSITE" id="PS50043">
    <property type="entry name" value="HTH_LUXR_2"/>
    <property type="match status" value="1"/>
</dbReference>
<dbReference type="AlphaFoldDB" id="A0A495XW54"/>
<evidence type="ECO:0000256" key="2">
    <source>
        <dbReference type="PROSITE-ProRule" id="PRU00169"/>
    </source>
</evidence>
<dbReference type="PRINTS" id="PR00038">
    <property type="entry name" value="HTHLUXR"/>
</dbReference>
<organism evidence="5 6">
    <name type="scientific">Terracoccus luteus</name>
    <dbReference type="NCBI Taxonomy" id="53356"/>
    <lineage>
        <taxon>Bacteria</taxon>
        <taxon>Bacillati</taxon>
        <taxon>Actinomycetota</taxon>
        <taxon>Actinomycetes</taxon>
        <taxon>Micrococcales</taxon>
        <taxon>Intrasporangiaceae</taxon>
        <taxon>Terracoccus</taxon>
    </lineage>
</organism>
<protein>
    <submittedName>
        <fullName evidence="5">LuxR family two component transcriptional regulator</fullName>
    </submittedName>
</protein>
<dbReference type="InterPro" id="IPR011006">
    <property type="entry name" value="CheY-like_superfamily"/>
</dbReference>
<keyword evidence="2" id="KW-0597">Phosphoprotein</keyword>
<dbReference type="InterPro" id="IPR039420">
    <property type="entry name" value="WalR-like"/>
</dbReference>
<feature type="domain" description="HTH luxR-type" evidence="3">
    <location>
        <begin position="142"/>
        <end position="207"/>
    </location>
</feature>
<reference evidence="5 6" key="1">
    <citation type="submission" date="2018-10" db="EMBL/GenBank/DDBJ databases">
        <title>Sequencing the genomes of 1000 actinobacteria strains.</title>
        <authorList>
            <person name="Klenk H.-P."/>
        </authorList>
    </citation>
    <scope>NUCLEOTIDE SEQUENCE [LARGE SCALE GENOMIC DNA]</scope>
    <source>
        <strain evidence="5 6">DSM 44267</strain>
    </source>
</reference>
<accession>A0A495XW54</accession>